<name>Q0FLI0_SALBH</name>
<dbReference type="STRING" id="314265.R2601_23066"/>
<dbReference type="HOGENOM" id="CLU_2383550_0_0_5"/>
<accession>Q0FLI0</accession>
<dbReference type="EMBL" id="AATQ01000032">
    <property type="protein sequence ID" value="EAU45118.1"/>
    <property type="molecule type" value="Genomic_DNA"/>
</dbReference>
<reference evidence="1 2" key="1">
    <citation type="journal article" date="2010" name="J. Bacteriol.">
        <title>Genome sequences of Pelagibaca bermudensis HTCC2601T and Maritimibacter alkaliphilus HTCC2654T, the type strains of two marine Roseobacter genera.</title>
        <authorList>
            <person name="Thrash J.C."/>
            <person name="Cho J.C."/>
            <person name="Ferriera S."/>
            <person name="Johnson J."/>
            <person name="Vergin K.L."/>
            <person name="Giovannoni S.J."/>
        </authorList>
    </citation>
    <scope>NUCLEOTIDE SEQUENCE [LARGE SCALE GENOMIC DNA]</scope>
    <source>
        <strain evidence="2">DSM 26914 / JCM 13377 / KCTC 12554 / HTCC2601</strain>
    </source>
</reference>
<gene>
    <name evidence="1" type="ORF">R2601_23066</name>
</gene>
<sequence>MTYVTVRRLGRPARQIPAHDALPGNLRKASDALLKDAWQSAVTWGDAAAFDRIRAEISRRAAADPEPSLDRRAAQDFPTARAAFGFGPSIGGVA</sequence>
<comment type="caution">
    <text evidence="1">The sequence shown here is derived from an EMBL/GenBank/DDBJ whole genome shotgun (WGS) entry which is preliminary data.</text>
</comment>
<organism evidence="1 2">
    <name type="scientific">Salipiger bermudensis (strain DSM 26914 / JCM 13377 / KCTC 12554 / HTCC2601)</name>
    <name type="common">Pelagibaca bermudensis</name>
    <dbReference type="NCBI Taxonomy" id="314265"/>
    <lineage>
        <taxon>Bacteria</taxon>
        <taxon>Pseudomonadati</taxon>
        <taxon>Pseudomonadota</taxon>
        <taxon>Alphaproteobacteria</taxon>
        <taxon>Rhodobacterales</taxon>
        <taxon>Roseobacteraceae</taxon>
        <taxon>Salipiger</taxon>
    </lineage>
</organism>
<keyword evidence="2" id="KW-1185">Reference proteome</keyword>
<dbReference type="AlphaFoldDB" id="Q0FLI0"/>
<evidence type="ECO:0000313" key="1">
    <source>
        <dbReference type="EMBL" id="EAU45118.1"/>
    </source>
</evidence>
<dbReference type="Proteomes" id="UP000006230">
    <property type="component" value="Unassembled WGS sequence"/>
</dbReference>
<dbReference type="RefSeq" id="WP_007799725.1">
    <property type="nucleotide sequence ID" value="NZ_DS022276.1"/>
</dbReference>
<protein>
    <submittedName>
        <fullName evidence="1">Uncharacterized protein</fullName>
    </submittedName>
</protein>
<proteinExistence type="predicted"/>
<evidence type="ECO:0000313" key="2">
    <source>
        <dbReference type="Proteomes" id="UP000006230"/>
    </source>
</evidence>